<sequence>MQFSQSSSNGLWEMRCDQSHFGFHKEPGWQQGEPGENHEKSNPFHYQPGSFLKSLHISTSTKSLANSTGKLVTQKESVATNSKALPVTLKALATDTEILPATESLRTTESLHATSQSQASTTNTETLAQAQ</sequence>
<reference evidence="2" key="1">
    <citation type="submission" date="2019-06" db="EMBL/GenBank/DDBJ databases">
        <authorList>
            <person name="Zheng W."/>
        </authorList>
    </citation>
    <scope>NUCLEOTIDE SEQUENCE</scope>
    <source>
        <strain evidence="2">QDHG01</strain>
    </source>
</reference>
<protein>
    <submittedName>
        <fullName evidence="2">Uncharacterized protein</fullName>
    </submittedName>
</protein>
<proteinExistence type="predicted"/>
<gene>
    <name evidence="2" type="ORF">FGO68_gene7900</name>
</gene>
<evidence type="ECO:0000256" key="1">
    <source>
        <dbReference type="SAM" id="MobiDB-lite"/>
    </source>
</evidence>
<keyword evidence="3" id="KW-1185">Reference proteome</keyword>
<dbReference type="Proteomes" id="UP000785679">
    <property type="component" value="Unassembled WGS sequence"/>
</dbReference>
<organism evidence="2 3">
    <name type="scientific">Halteria grandinella</name>
    <dbReference type="NCBI Taxonomy" id="5974"/>
    <lineage>
        <taxon>Eukaryota</taxon>
        <taxon>Sar</taxon>
        <taxon>Alveolata</taxon>
        <taxon>Ciliophora</taxon>
        <taxon>Intramacronucleata</taxon>
        <taxon>Spirotrichea</taxon>
        <taxon>Stichotrichia</taxon>
        <taxon>Sporadotrichida</taxon>
        <taxon>Halteriidae</taxon>
        <taxon>Halteria</taxon>
    </lineage>
</organism>
<comment type="caution">
    <text evidence="2">The sequence shown here is derived from an EMBL/GenBank/DDBJ whole genome shotgun (WGS) entry which is preliminary data.</text>
</comment>
<name>A0A8J8SZZ6_HALGN</name>
<feature type="compositionally biased region" description="Low complexity" evidence="1">
    <location>
        <begin position="113"/>
        <end position="122"/>
    </location>
</feature>
<feature type="region of interest" description="Disordered" evidence="1">
    <location>
        <begin position="23"/>
        <end position="47"/>
    </location>
</feature>
<evidence type="ECO:0000313" key="2">
    <source>
        <dbReference type="EMBL" id="TNV77132.1"/>
    </source>
</evidence>
<evidence type="ECO:0000313" key="3">
    <source>
        <dbReference type="Proteomes" id="UP000785679"/>
    </source>
</evidence>
<dbReference type="EMBL" id="RRYP01012409">
    <property type="protein sequence ID" value="TNV77132.1"/>
    <property type="molecule type" value="Genomic_DNA"/>
</dbReference>
<accession>A0A8J8SZZ6</accession>
<dbReference type="AlphaFoldDB" id="A0A8J8SZZ6"/>
<feature type="region of interest" description="Disordered" evidence="1">
    <location>
        <begin position="100"/>
        <end position="131"/>
    </location>
</feature>